<evidence type="ECO:0000313" key="2">
    <source>
        <dbReference type="EMBL" id="QHT17978.1"/>
    </source>
</evidence>
<evidence type="ECO:0008006" key="3">
    <source>
        <dbReference type="Google" id="ProtNLM"/>
    </source>
</evidence>
<feature type="transmembrane region" description="Helical" evidence="1">
    <location>
        <begin position="253"/>
        <end position="274"/>
    </location>
</feature>
<proteinExistence type="predicted"/>
<dbReference type="AlphaFoldDB" id="A0A6C0DM12"/>
<accession>A0A6C0DM12</accession>
<keyword evidence="1" id="KW-1133">Transmembrane helix</keyword>
<keyword evidence="1" id="KW-0472">Membrane</keyword>
<dbReference type="EMBL" id="MN739647">
    <property type="protein sequence ID" value="QHT17978.1"/>
    <property type="molecule type" value="Genomic_DNA"/>
</dbReference>
<organism evidence="2">
    <name type="scientific">viral metagenome</name>
    <dbReference type="NCBI Taxonomy" id="1070528"/>
    <lineage>
        <taxon>unclassified sequences</taxon>
        <taxon>metagenomes</taxon>
        <taxon>organismal metagenomes</taxon>
    </lineage>
</organism>
<sequence length="285" mass="33584">MEQNKPCYHYKKRVYTDGLLNGAIDATYIIHLNDNGREPDIEKQLSAYHPTNIVYIVINKGYKTCPKNLPDQTPPYDLTDAFLQIFQHANKENYNHILILEDDFLFHPNIKDPTIQRDVCEFLQTKIANNCMYYLGCLPYIQSTGFSNHNRLYLSSGTHACIYSKPLRDYIMESYTQSDIVDWDLFHNCNSFRYPRYIYSQPLCYQLFPPTENSKHWYNPLGLADIIKYLHQQFDLNKQVEPGHQFFYGLSKFIYVVVLFLIACFIAFILKWLVTPGRGVQKQRK</sequence>
<reference evidence="2" key="1">
    <citation type="journal article" date="2020" name="Nature">
        <title>Giant virus diversity and host interactions through global metagenomics.</title>
        <authorList>
            <person name="Schulz F."/>
            <person name="Roux S."/>
            <person name="Paez-Espino D."/>
            <person name="Jungbluth S."/>
            <person name="Walsh D.A."/>
            <person name="Denef V.J."/>
            <person name="McMahon K.D."/>
            <person name="Konstantinidis K.T."/>
            <person name="Eloe-Fadrosh E.A."/>
            <person name="Kyrpides N.C."/>
            <person name="Woyke T."/>
        </authorList>
    </citation>
    <scope>NUCLEOTIDE SEQUENCE</scope>
    <source>
        <strain evidence="2">GVMAG-M-3300023174-3</strain>
    </source>
</reference>
<protein>
    <recommendedName>
        <fullName evidence="3">Glycosyltransferase</fullName>
    </recommendedName>
</protein>
<evidence type="ECO:0000256" key="1">
    <source>
        <dbReference type="SAM" id="Phobius"/>
    </source>
</evidence>
<keyword evidence="1" id="KW-0812">Transmembrane</keyword>
<name>A0A6C0DM12_9ZZZZ</name>